<dbReference type="Proteomes" id="UP001362999">
    <property type="component" value="Unassembled WGS sequence"/>
</dbReference>
<dbReference type="InterPro" id="IPR041078">
    <property type="entry name" value="Plavaka"/>
</dbReference>
<evidence type="ECO:0000313" key="4">
    <source>
        <dbReference type="Proteomes" id="UP001362999"/>
    </source>
</evidence>
<dbReference type="EMBL" id="JAWWNJ010000081">
    <property type="protein sequence ID" value="KAK7001923.1"/>
    <property type="molecule type" value="Genomic_DNA"/>
</dbReference>
<proteinExistence type="predicted"/>
<accession>A0AAW0A7P3</accession>
<organism evidence="1 4">
    <name type="scientific">Favolaschia claudopus</name>
    <dbReference type="NCBI Taxonomy" id="2862362"/>
    <lineage>
        <taxon>Eukaryota</taxon>
        <taxon>Fungi</taxon>
        <taxon>Dikarya</taxon>
        <taxon>Basidiomycota</taxon>
        <taxon>Agaricomycotina</taxon>
        <taxon>Agaricomycetes</taxon>
        <taxon>Agaricomycetidae</taxon>
        <taxon>Agaricales</taxon>
        <taxon>Marasmiineae</taxon>
        <taxon>Mycenaceae</taxon>
        <taxon>Favolaschia</taxon>
    </lineage>
</organism>
<comment type="caution">
    <text evidence="1">The sequence shown here is derived from an EMBL/GenBank/DDBJ whole genome shotgun (WGS) entry which is preliminary data.</text>
</comment>
<reference evidence="1 4" key="1">
    <citation type="journal article" date="2024" name="J Genomics">
        <title>Draft genome sequencing and assembly of Favolaschia claudopus CIRM-BRFM 2984 isolated from oak limbs.</title>
        <authorList>
            <person name="Navarro D."/>
            <person name="Drula E."/>
            <person name="Chaduli D."/>
            <person name="Cazenave R."/>
            <person name="Ahrendt S."/>
            <person name="Wang J."/>
            <person name="Lipzen A."/>
            <person name="Daum C."/>
            <person name="Barry K."/>
            <person name="Grigoriev I.V."/>
            <person name="Favel A."/>
            <person name="Rosso M.N."/>
            <person name="Martin F."/>
        </authorList>
    </citation>
    <scope>NUCLEOTIDE SEQUENCE [LARGE SCALE GENOMIC DNA]</scope>
    <source>
        <strain evidence="1 4">CIRM-BRFM 2984</strain>
    </source>
</reference>
<evidence type="ECO:0000313" key="2">
    <source>
        <dbReference type="EMBL" id="KAK7017790.1"/>
    </source>
</evidence>
<protein>
    <submittedName>
        <fullName evidence="1">Uncharacterized protein</fullName>
    </submittedName>
</protein>
<keyword evidence="4" id="KW-1185">Reference proteome</keyword>
<gene>
    <name evidence="3" type="ORF">R3P38DRAFT_2540149</name>
    <name evidence="2" type="ORF">R3P38DRAFT_2540189</name>
    <name evidence="1" type="ORF">R3P38DRAFT_2557584</name>
</gene>
<dbReference type="EMBL" id="JAWWNJ010000047">
    <property type="protein sequence ID" value="KAK7017827.1"/>
    <property type="molecule type" value="Genomic_DNA"/>
</dbReference>
<dbReference type="AlphaFoldDB" id="A0AAW0A7P3"/>
<dbReference type="EMBL" id="JAWWNJ010000047">
    <property type="protein sequence ID" value="KAK7017790.1"/>
    <property type="molecule type" value="Genomic_DNA"/>
</dbReference>
<sequence length="812" mass="93926">MPPVQQDTPEIRRIFHPHSERPVLFQSLAEYAASNSSEKGLPPDLTPWKPFRTRLDFEVAEFCELAMLNQKLSETLLSLIRRCGENRREFTINNFAELDKLWSLASHKCTEFSEDEITVSYKSEDQMFKTYTRPLWDWILGLVQDARLAPFFVWDAEKAYKFNGEVYTRFYHEPWTANAFWEAQSFLPKHPLAKLVGLIVYVDKSKLSTFGTEKAYAVIGGGQIVGHQPVVKDDAKQNKKHTDFKNVVWHTAFRKLLESLVHHAKLGSWTKCGDDILRWLFPVLLILAADYEEACVMTLIRGLQSLYPCPICFVPWNEQSDLSTEHPLRTAKDSKARLEEARACATLGEREELLKDYSLRDVENSFWKIGADPHKTISFDRLHAYGGLWDHLFNQVKDRVTVLGRPSINKIDKQMSAMPRWRKLNHFDAVMNVTFNDGSKNEDIAKMMLFAAYNVLTDPEGVLLLRCVRSFLELNMYVSLEVHTAETIAAGKVELAQFDELMKDYAETCEGTDHEKNWNFPKMHSHWHVFDDITNKGATRNFGTKISESMHGPVRQIYHRLTNFKNVTTQLVKHDHRRVVALFIREQLDSLDSMDTEEQSDPDEVLSNVDIGSKLKPITFQDLDDAMADDPAFNRFRIRFADYLSEFLQAYHQLPGGKWIKFDKSDTIVPFQLLKVHYQHLGDWTSTTDYLRCNPLFHGHPRYDGALVKTANGHMFVRLVYMFSRTVGNKSHPFALVLPLELRALSRKDKLLRTYHLHSKARKEAEFVSAHSIVRGLLLVPDFDNAGEFFIHDVADTDVSLRLKHMYPKRFL</sequence>
<evidence type="ECO:0000313" key="3">
    <source>
        <dbReference type="EMBL" id="KAK7017827.1"/>
    </source>
</evidence>
<evidence type="ECO:0000313" key="1">
    <source>
        <dbReference type="EMBL" id="KAK7001923.1"/>
    </source>
</evidence>
<dbReference type="Pfam" id="PF18759">
    <property type="entry name" value="Plavaka"/>
    <property type="match status" value="2"/>
</dbReference>
<name>A0AAW0A7P3_9AGAR</name>